<dbReference type="OrthoDB" id="2199916at2"/>
<proteinExistence type="predicted"/>
<keyword evidence="1" id="KW-0812">Transmembrane</keyword>
<accession>A0A2A7SM18</accession>
<sequence length="123" mass="13526">MKVLKILVGIACMAGVMLFGLKIYTQHSHSEMAGVMDQLNPLVTRGEVYVKTTKPEEVNSYGTAKYVQTAADSDGNERTIEYNGISVLKENCYLKITNKGAHVETYEEIDKQAVPEKALAIIG</sequence>
<evidence type="ECO:0000313" key="2">
    <source>
        <dbReference type="EMBL" id="PEH44562.1"/>
    </source>
</evidence>
<evidence type="ECO:0000313" key="4">
    <source>
        <dbReference type="Proteomes" id="UP000220669"/>
    </source>
</evidence>
<dbReference type="InterPro" id="IPR036166">
    <property type="entry name" value="YxeA-like_sf"/>
</dbReference>
<dbReference type="GeneID" id="56743851"/>
<reference evidence="2 4" key="2">
    <citation type="submission" date="2017-09" db="EMBL/GenBank/DDBJ databases">
        <title>FDA dAtabase for Regulatory Grade micrObial Sequences (FDA-ARGOS): Supporting development and validation of Infectious Disease Dx tests.</title>
        <authorList>
            <person name="Minogue T."/>
            <person name="Wolcott M."/>
            <person name="Wasieloski L."/>
            <person name="Aguilar W."/>
            <person name="Moore D."/>
            <person name="Tallon L.J."/>
            <person name="Sadzewicz L."/>
            <person name="Ott S."/>
            <person name="Zhao X."/>
            <person name="Nagaraj S."/>
            <person name="Vavikolanu K."/>
            <person name="Aluvathingal J."/>
            <person name="Nadendla S."/>
            <person name="Sichtig H."/>
        </authorList>
    </citation>
    <scope>NUCLEOTIDE SEQUENCE [LARGE SCALE GENOMIC DNA]</scope>
    <source>
        <strain evidence="2 4">FDAARGOS_396</strain>
    </source>
</reference>
<reference evidence="3 5" key="1">
    <citation type="submission" date="2015-06" db="EMBL/GenBank/DDBJ databases">
        <title>The Genome Sequence of Enterococcus durans 4EA1.</title>
        <authorList>
            <consortium name="The Broad Institute Genomics Platform"/>
            <consortium name="The Broad Institute Genome Sequencing Center for Infectious Disease"/>
            <person name="Earl A.M."/>
            <person name="Van Tyne D."/>
            <person name="Lebreton F."/>
            <person name="Saavedra J.T."/>
            <person name="Gilmore M.S."/>
            <person name="Manson Mcguire A."/>
            <person name="Clock S."/>
            <person name="Crupain M."/>
            <person name="Rangan U."/>
            <person name="Young S."/>
            <person name="Abouelleil A."/>
            <person name="Cao P."/>
            <person name="Chapman S.B."/>
            <person name="Griggs A."/>
            <person name="Priest M."/>
            <person name="Shea T."/>
            <person name="Wortman J."/>
            <person name="Nusbaum C."/>
            <person name="Birren B."/>
        </authorList>
    </citation>
    <scope>NUCLEOTIDE SEQUENCE [LARGE SCALE GENOMIC DNA]</scope>
    <source>
        <strain evidence="3 5">4EA1</strain>
    </source>
</reference>
<organism evidence="3 5">
    <name type="scientific">Enterococcus durans</name>
    <dbReference type="NCBI Taxonomy" id="53345"/>
    <lineage>
        <taxon>Bacteria</taxon>
        <taxon>Bacillati</taxon>
        <taxon>Bacillota</taxon>
        <taxon>Bacilli</taxon>
        <taxon>Lactobacillales</taxon>
        <taxon>Enterococcaceae</taxon>
        <taxon>Enterococcus</taxon>
    </lineage>
</organism>
<keyword evidence="1" id="KW-0472">Membrane</keyword>
<keyword evidence="1" id="KW-1133">Transmembrane helix</keyword>
<dbReference type="PANTHER" id="PTHR36433">
    <property type="entry name" value="HYPOTHETICAL CYTOSOLIC PROTEIN"/>
    <property type="match status" value="1"/>
</dbReference>
<comment type="caution">
    <text evidence="3">The sequence shown here is derived from an EMBL/GenBank/DDBJ whole genome shotgun (WGS) entry which is preliminary data.</text>
</comment>
<dbReference type="SUPFAM" id="SSF159121">
    <property type="entry name" value="BC4932-like"/>
    <property type="match status" value="1"/>
</dbReference>
<name>A0A2A7SM18_9ENTE</name>
<dbReference type="Gene3D" id="2.40.50.480">
    <property type="match status" value="1"/>
</dbReference>
<gene>
    <name evidence="2" type="ORF">CRM96_05890</name>
    <name evidence="3" type="ORF">EA71_01215</name>
</gene>
<dbReference type="Pfam" id="PF06486">
    <property type="entry name" value="DUF1093"/>
    <property type="match status" value="1"/>
</dbReference>
<feature type="transmembrane region" description="Helical" evidence="1">
    <location>
        <begin position="6"/>
        <end position="24"/>
    </location>
</feature>
<evidence type="ECO:0000256" key="1">
    <source>
        <dbReference type="SAM" id="Phobius"/>
    </source>
</evidence>
<dbReference type="NCBIfam" id="TIGR01655">
    <property type="entry name" value="yxeA_fam"/>
    <property type="match status" value="1"/>
</dbReference>
<dbReference type="PANTHER" id="PTHR36433:SF2">
    <property type="entry name" value="YXEA FAMILY PROTEIN"/>
    <property type="match status" value="1"/>
</dbReference>
<dbReference type="EMBL" id="LEPB01000004">
    <property type="protein sequence ID" value="RCA10464.1"/>
    <property type="molecule type" value="Genomic_DNA"/>
</dbReference>
<dbReference type="Proteomes" id="UP000220669">
    <property type="component" value="Unassembled WGS sequence"/>
</dbReference>
<evidence type="ECO:0000313" key="3">
    <source>
        <dbReference type="EMBL" id="RCA10464.1"/>
    </source>
</evidence>
<protein>
    <submittedName>
        <fullName evidence="3">Uncharacterized protein</fullName>
    </submittedName>
</protein>
<dbReference type="Proteomes" id="UP000252797">
    <property type="component" value="Unassembled WGS sequence"/>
</dbReference>
<dbReference type="STRING" id="53345.LIU_07320"/>
<evidence type="ECO:0000313" key="5">
    <source>
        <dbReference type="Proteomes" id="UP000252797"/>
    </source>
</evidence>
<dbReference type="KEGG" id="edu:LIU_07320"/>
<dbReference type="AlphaFoldDB" id="A0A2A7SM18"/>
<dbReference type="EMBL" id="PDEB01000004">
    <property type="protein sequence ID" value="PEH44562.1"/>
    <property type="molecule type" value="Genomic_DNA"/>
</dbReference>
<dbReference type="InterPro" id="IPR006542">
    <property type="entry name" value="DUF1093"/>
</dbReference>
<dbReference type="RefSeq" id="WP_005877063.1">
    <property type="nucleotide sequence ID" value="NZ_CABGIQ010000032.1"/>
</dbReference>